<protein>
    <submittedName>
        <fullName evidence="2">9785_t:CDS:1</fullName>
    </submittedName>
</protein>
<evidence type="ECO:0000313" key="2">
    <source>
        <dbReference type="EMBL" id="CAG8681682.1"/>
    </source>
</evidence>
<dbReference type="EMBL" id="CAJVQA010009155">
    <property type="protein sequence ID" value="CAG8681682.1"/>
    <property type="molecule type" value="Genomic_DNA"/>
</dbReference>
<gene>
    <name evidence="2" type="ORF">CPELLU_LOCUS10825</name>
</gene>
<sequence length="80" mass="9490">MSSDITKIALRYINRANRKFQPSWKNTYPWLECNTQNNRMFCVLCHASSKKNVFAMSDFTNIKLYAIKEHIKAKDHIDSY</sequence>
<dbReference type="OrthoDB" id="2430654at2759"/>
<feature type="domain" description="C17orf113 probable zinc finger" evidence="1">
    <location>
        <begin position="28"/>
        <end position="79"/>
    </location>
</feature>
<proteinExistence type="predicted"/>
<keyword evidence="3" id="KW-1185">Reference proteome</keyword>
<evidence type="ECO:0000259" key="1">
    <source>
        <dbReference type="Pfam" id="PF25431"/>
    </source>
</evidence>
<reference evidence="2" key="1">
    <citation type="submission" date="2021-06" db="EMBL/GenBank/DDBJ databases">
        <authorList>
            <person name="Kallberg Y."/>
            <person name="Tangrot J."/>
            <person name="Rosling A."/>
        </authorList>
    </citation>
    <scope>NUCLEOTIDE SEQUENCE</scope>
    <source>
        <strain evidence="2">FL966</strain>
    </source>
</reference>
<dbReference type="Pfam" id="PF25431">
    <property type="entry name" value="zf-C17orf113"/>
    <property type="match status" value="1"/>
</dbReference>
<dbReference type="AlphaFoldDB" id="A0A9N9END4"/>
<dbReference type="InterPro" id="IPR057456">
    <property type="entry name" value="Znf_C17orf113"/>
</dbReference>
<accession>A0A9N9END4</accession>
<dbReference type="Proteomes" id="UP000789759">
    <property type="component" value="Unassembled WGS sequence"/>
</dbReference>
<evidence type="ECO:0000313" key="3">
    <source>
        <dbReference type="Proteomes" id="UP000789759"/>
    </source>
</evidence>
<name>A0A9N9END4_9GLOM</name>
<organism evidence="2 3">
    <name type="scientific">Cetraspora pellucida</name>
    <dbReference type="NCBI Taxonomy" id="1433469"/>
    <lineage>
        <taxon>Eukaryota</taxon>
        <taxon>Fungi</taxon>
        <taxon>Fungi incertae sedis</taxon>
        <taxon>Mucoromycota</taxon>
        <taxon>Glomeromycotina</taxon>
        <taxon>Glomeromycetes</taxon>
        <taxon>Diversisporales</taxon>
        <taxon>Gigasporaceae</taxon>
        <taxon>Cetraspora</taxon>
    </lineage>
</organism>
<comment type="caution">
    <text evidence="2">The sequence shown here is derived from an EMBL/GenBank/DDBJ whole genome shotgun (WGS) entry which is preliminary data.</text>
</comment>